<sequence>MPLDPAALLPALRPHSWVQRSGLSDDGFCDTIAYIALSRELCATFTCHGADVSYRGLGDLDLSAHRAWDRAAANLIASARTAEGIQVRTRPAEILLGPGVKGLQVALPGAPASAWLAHPRTFAVLDGHLATLLREPAAWLVLTENTLVAVGRGDVDKQGWDLSGALAPVPLVRRHGFPAAVSSPTPVAAPA</sequence>
<evidence type="ECO:0000313" key="1">
    <source>
        <dbReference type="EMBL" id="SMG09800.1"/>
    </source>
</evidence>
<organism evidence="1 2">
    <name type="scientific">Corynebacterium pollutisoli</name>
    <dbReference type="NCBI Taxonomy" id="1610489"/>
    <lineage>
        <taxon>Bacteria</taxon>
        <taxon>Bacillati</taxon>
        <taxon>Actinomycetota</taxon>
        <taxon>Actinomycetes</taxon>
        <taxon>Mycobacteriales</taxon>
        <taxon>Corynebacteriaceae</taxon>
        <taxon>Corynebacterium</taxon>
    </lineage>
</organism>
<accession>A0A1X7I5Q9</accession>
<reference evidence="2" key="1">
    <citation type="submission" date="2017-04" db="EMBL/GenBank/DDBJ databases">
        <authorList>
            <person name="Varghese N."/>
            <person name="Submissions S."/>
        </authorList>
    </citation>
    <scope>NUCLEOTIDE SEQUENCE [LARGE SCALE GENOMIC DNA]</scope>
    <source>
        <strain evidence="2">VDS</strain>
    </source>
</reference>
<keyword evidence="2" id="KW-1185">Reference proteome</keyword>
<dbReference type="EMBL" id="FXAR01000001">
    <property type="protein sequence ID" value="SMG09800.1"/>
    <property type="molecule type" value="Genomic_DNA"/>
</dbReference>
<evidence type="ECO:0000313" key="2">
    <source>
        <dbReference type="Proteomes" id="UP000193309"/>
    </source>
</evidence>
<protein>
    <submittedName>
        <fullName evidence="1">Uncharacterized protein</fullName>
    </submittedName>
</protein>
<proteinExistence type="predicted"/>
<dbReference type="STRING" id="1610489.SAMN06295981_0446"/>
<dbReference type="AlphaFoldDB" id="A0A1X7I5Q9"/>
<dbReference type="OrthoDB" id="4408123at2"/>
<name>A0A1X7I5Q9_9CORY</name>
<dbReference type="Proteomes" id="UP000193309">
    <property type="component" value="Unassembled WGS sequence"/>
</dbReference>
<dbReference type="RefSeq" id="WP_085548594.1">
    <property type="nucleotide sequence ID" value="NZ_FXAR01000001.1"/>
</dbReference>
<gene>
    <name evidence="1" type="ORF">SAMN06295981_0446</name>
</gene>